<name>A0A398B8F2_9BACI</name>
<evidence type="ECO:0000313" key="3">
    <source>
        <dbReference type="Proteomes" id="UP000266016"/>
    </source>
</evidence>
<reference evidence="2 3" key="1">
    <citation type="submission" date="2018-08" db="EMBL/GenBank/DDBJ databases">
        <title>Bacillus jemisoniae sp. nov., Bacillus chryseoplanitiae sp. nov., Bacillus resnikiae sp. nov., and Bacillus frankliniae sp. nov., isolated from Viking spacecraft and associated surfaces.</title>
        <authorList>
            <person name="Seuylemezian A."/>
            <person name="Vaishampayan P."/>
        </authorList>
    </citation>
    <scope>NUCLEOTIDE SEQUENCE [LARGE SCALE GENOMIC DNA]</scope>
    <source>
        <strain evidence="2 3">MA001</strain>
    </source>
</reference>
<organism evidence="2 3">
    <name type="scientific">Peribacillus asahii</name>
    <dbReference type="NCBI Taxonomy" id="228899"/>
    <lineage>
        <taxon>Bacteria</taxon>
        <taxon>Bacillati</taxon>
        <taxon>Bacillota</taxon>
        <taxon>Bacilli</taxon>
        <taxon>Bacillales</taxon>
        <taxon>Bacillaceae</taxon>
        <taxon>Peribacillus</taxon>
    </lineage>
</organism>
<feature type="transmembrane region" description="Helical" evidence="1">
    <location>
        <begin position="48"/>
        <end position="66"/>
    </location>
</feature>
<evidence type="ECO:0000256" key="1">
    <source>
        <dbReference type="SAM" id="Phobius"/>
    </source>
</evidence>
<keyword evidence="1" id="KW-1133">Transmembrane helix</keyword>
<feature type="transmembrane region" description="Helical" evidence="1">
    <location>
        <begin position="6"/>
        <end position="36"/>
    </location>
</feature>
<keyword evidence="1" id="KW-0472">Membrane</keyword>
<feature type="transmembrane region" description="Helical" evidence="1">
    <location>
        <begin position="78"/>
        <end position="105"/>
    </location>
</feature>
<dbReference type="EMBL" id="QWVS01000016">
    <property type="protein sequence ID" value="RID86142.1"/>
    <property type="molecule type" value="Genomic_DNA"/>
</dbReference>
<keyword evidence="1" id="KW-0812">Transmembrane</keyword>
<comment type="caution">
    <text evidence="2">The sequence shown here is derived from an EMBL/GenBank/DDBJ whole genome shotgun (WGS) entry which is preliminary data.</text>
</comment>
<protein>
    <submittedName>
        <fullName evidence="2">Uncharacterized protein</fullName>
    </submittedName>
</protein>
<keyword evidence="3" id="KW-1185">Reference proteome</keyword>
<dbReference type="Proteomes" id="UP000266016">
    <property type="component" value="Unassembled WGS sequence"/>
</dbReference>
<accession>A0A398B8F2</accession>
<gene>
    <name evidence="2" type="ORF">D1953_10240</name>
</gene>
<evidence type="ECO:0000313" key="2">
    <source>
        <dbReference type="EMBL" id="RID86142.1"/>
    </source>
</evidence>
<proteinExistence type="predicted"/>
<dbReference type="AlphaFoldDB" id="A0A398B8F2"/>
<sequence length="113" mass="13026">MRMPILLLINLLLVMVTVLFYQTLFQLIIPFLLLIINYQMALRKDKSYFISNFFLVLIGSVIGEVLNGGLRSPDYETYAIAMFVLKFDIIVSVIGSLLCSTILIVKYRKKHTF</sequence>